<accession>A0ABQ6G5M7</accession>
<organism evidence="5 6">
    <name type="scientific">Dictyobacter halimunensis</name>
    <dbReference type="NCBI Taxonomy" id="3026934"/>
    <lineage>
        <taxon>Bacteria</taxon>
        <taxon>Bacillati</taxon>
        <taxon>Chloroflexota</taxon>
        <taxon>Ktedonobacteria</taxon>
        <taxon>Ktedonobacterales</taxon>
        <taxon>Dictyobacteraceae</taxon>
        <taxon>Dictyobacter</taxon>
    </lineage>
</organism>
<comment type="caution">
    <text evidence="5">The sequence shown here is derived from an EMBL/GenBank/DDBJ whole genome shotgun (WGS) entry which is preliminary data.</text>
</comment>
<dbReference type="Pfam" id="PF08241">
    <property type="entry name" value="Methyltransf_11"/>
    <property type="match status" value="1"/>
</dbReference>
<sequence length="276" mass="31053">MIEKVRAYYDTFGMREWQRLERTDEGRVELYLTCQTLSSYLPKSARILDIGGGPGRYTLWFAERGYQVVLADLSPELIKIAQEKVSASHVASHVEEMVVADARDLSRWKDASFDAVVALGPFYHLPDAVDRESAACEIVRVLRPGGRAFVALMPRYAFLRRTLALKNEQHRLIDPSFIYHVLEQGIFLNDQPGAFTGGYGVRPEEIEPFFSRYGLVMETLLAAQGIVPDLQEELTRLAQGNPAAYQAMLDIIIRTASDPSILGMANHLLYVGRKQS</sequence>
<evidence type="ECO:0000259" key="4">
    <source>
        <dbReference type="Pfam" id="PF08241"/>
    </source>
</evidence>
<dbReference type="PANTHER" id="PTHR43464">
    <property type="entry name" value="METHYLTRANSFERASE"/>
    <property type="match status" value="1"/>
</dbReference>
<proteinExistence type="predicted"/>
<dbReference type="Proteomes" id="UP001344906">
    <property type="component" value="Unassembled WGS sequence"/>
</dbReference>
<dbReference type="RefSeq" id="WP_338258586.1">
    <property type="nucleotide sequence ID" value="NZ_BSRI01000003.1"/>
</dbReference>
<name>A0ABQ6G5M7_9CHLR</name>
<protein>
    <recommendedName>
        <fullName evidence="4">Methyltransferase type 11 domain-containing protein</fullName>
    </recommendedName>
</protein>
<keyword evidence="2" id="KW-0808">Transferase</keyword>
<dbReference type="CDD" id="cd02440">
    <property type="entry name" value="AdoMet_MTases"/>
    <property type="match status" value="1"/>
</dbReference>
<evidence type="ECO:0000256" key="2">
    <source>
        <dbReference type="ARBA" id="ARBA00022679"/>
    </source>
</evidence>
<evidence type="ECO:0000256" key="1">
    <source>
        <dbReference type="ARBA" id="ARBA00022603"/>
    </source>
</evidence>
<evidence type="ECO:0000313" key="5">
    <source>
        <dbReference type="EMBL" id="GLV61173.1"/>
    </source>
</evidence>
<keyword evidence="1" id="KW-0489">Methyltransferase</keyword>
<reference evidence="5 6" key="1">
    <citation type="submission" date="2023-02" db="EMBL/GenBank/DDBJ databases">
        <title>Dictyobacter halimunensis sp. nov., a new member of the class Ktedonobacteria from forest soil in a geothermal area.</title>
        <authorList>
            <person name="Rachmania M.K."/>
            <person name="Ningsih F."/>
            <person name="Sakai Y."/>
            <person name="Yabe S."/>
            <person name="Yokota A."/>
            <person name="Sjamsuridzal W."/>
        </authorList>
    </citation>
    <scope>NUCLEOTIDE SEQUENCE [LARGE SCALE GENOMIC DNA]</scope>
    <source>
        <strain evidence="5 6">S3.2.2.5</strain>
    </source>
</reference>
<dbReference type="Gene3D" id="3.40.50.150">
    <property type="entry name" value="Vaccinia Virus protein VP39"/>
    <property type="match status" value="1"/>
</dbReference>
<dbReference type="SUPFAM" id="SSF53335">
    <property type="entry name" value="S-adenosyl-L-methionine-dependent methyltransferases"/>
    <property type="match status" value="1"/>
</dbReference>
<keyword evidence="6" id="KW-1185">Reference proteome</keyword>
<dbReference type="InterPro" id="IPR013216">
    <property type="entry name" value="Methyltransf_11"/>
</dbReference>
<gene>
    <name evidence="5" type="ORF">KDH_79890</name>
</gene>
<dbReference type="PANTHER" id="PTHR43464:SF19">
    <property type="entry name" value="UBIQUINONE BIOSYNTHESIS O-METHYLTRANSFERASE, MITOCHONDRIAL"/>
    <property type="match status" value="1"/>
</dbReference>
<feature type="domain" description="Methyltransferase type 11" evidence="4">
    <location>
        <begin position="48"/>
        <end position="149"/>
    </location>
</feature>
<dbReference type="EMBL" id="BSRI01000003">
    <property type="protein sequence ID" value="GLV61173.1"/>
    <property type="molecule type" value="Genomic_DNA"/>
</dbReference>
<keyword evidence="3" id="KW-0949">S-adenosyl-L-methionine</keyword>
<evidence type="ECO:0000313" key="6">
    <source>
        <dbReference type="Proteomes" id="UP001344906"/>
    </source>
</evidence>
<dbReference type="InterPro" id="IPR029063">
    <property type="entry name" value="SAM-dependent_MTases_sf"/>
</dbReference>
<evidence type="ECO:0000256" key="3">
    <source>
        <dbReference type="ARBA" id="ARBA00022691"/>
    </source>
</evidence>